<dbReference type="SUPFAM" id="SSF117143">
    <property type="entry name" value="Flagellar hook protein flgE"/>
    <property type="match status" value="1"/>
</dbReference>
<comment type="subcellular location">
    <subcellularLocation>
        <location evidence="2">Bacterial flagellum basal body</location>
    </subcellularLocation>
</comment>
<dbReference type="EMBL" id="JAJEQW010000011">
    <property type="protein sequence ID" value="MCC2242705.1"/>
    <property type="molecule type" value="Genomic_DNA"/>
</dbReference>
<comment type="similarity">
    <text evidence="1 2">Belongs to the flagella basal body rod proteins family.</text>
</comment>
<dbReference type="InterPro" id="IPR019776">
    <property type="entry name" value="Flagellar_basal_body_rod_CS"/>
</dbReference>
<keyword evidence="6" id="KW-0969">Cilium</keyword>
<dbReference type="Proteomes" id="UP001198893">
    <property type="component" value="Unassembled WGS sequence"/>
</dbReference>
<evidence type="ECO:0000256" key="2">
    <source>
        <dbReference type="RuleBase" id="RU362116"/>
    </source>
</evidence>
<protein>
    <submittedName>
        <fullName evidence="6">Flagellar hook-basal body protein</fullName>
    </submittedName>
</protein>
<evidence type="ECO:0000313" key="7">
    <source>
        <dbReference type="Proteomes" id="UP001198893"/>
    </source>
</evidence>
<keyword evidence="6" id="KW-0282">Flagellum</keyword>
<dbReference type="NCBIfam" id="TIGR03506">
    <property type="entry name" value="FlgEFG_subfam"/>
    <property type="match status" value="1"/>
</dbReference>
<dbReference type="InterPro" id="IPR001444">
    <property type="entry name" value="Flag_bb_rod_N"/>
</dbReference>
<dbReference type="InterPro" id="IPR010930">
    <property type="entry name" value="Flg_bb/hook_C_dom"/>
</dbReference>
<keyword evidence="2" id="KW-0975">Bacterial flagellum</keyword>
<dbReference type="Pfam" id="PF22692">
    <property type="entry name" value="LlgE_F_G_D1"/>
    <property type="match status" value="1"/>
</dbReference>
<evidence type="ECO:0000256" key="1">
    <source>
        <dbReference type="ARBA" id="ARBA00009677"/>
    </source>
</evidence>
<sequence length="266" mass="29012">MVKGLYTAWTGMLDEQNRLDILTNNLANADTTGYKKEGTTNHTFADTLAIKIKDTSDYGQPRVLGNISMGVHIGEVYTDFSQGSFKVTDRSTDMALDGNGFFTVSFTNKNGETSMKLTRDGAFTLTREGYLVTKDGDYVLNQNGASTGNPGAENYIRINPNLDFEVLSDGSIMQNNQVVARLGVVDVDNYDYISKYGENLYDVVNGGQLVASNARVEQGALEASNINVVSEMVDMITITRAYEAGQKIIQTMDSTLDKAVNNVGKV</sequence>
<dbReference type="AlphaFoldDB" id="A0AAW4WD26"/>
<gene>
    <name evidence="6" type="ORF">LKD47_10390</name>
</gene>
<dbReference type="PANTHER" id="PTHR30435">
    <property type="entry name" value="FLAGELLAR PROTEIN"/>
    <property type="match status" value="1"/>
</dbReference>
<keyword evidence="6" id="KW-0966">Cell projection</keyword>
<evidence type="ECO:0000259" key="4">
    <source>
        <dbReference type="Pfam" id="PF06429"/>
    </source>
</evidence>
<dbReference type="InterPro" id="IPR037925">
    <property type="entry name" value="FlgE/F/G-like"/>
</dbReference>
<dbReference type="GO" id="GO:0071978">
    <property type="term" value="P:bacterial-type flagellum-dependent swarming motility"/>
    <property type="evidence" value="ECO:0007669"/>
    <property type="project" value="TreeGrafter"/>
</dbReference>
<dbReference type="InterPro" id="IPR053967">
    <property type="entry name" value="LlgE_F_G-like_D1"/>
</dbReference>
<dbReference type="InterPro" id="IPR020013">
    <property type="entry name" value="Flagellar_FlgE/F/G"/>
</dbReference>
<name>A0AAW4WD26_9FIRM</name>
<dbReference type="GO" id="GO:0009425">
    <property type="term" value="C:bacterial-type flagellum basal body"/>
    <property type="evidence" value="ECO:0007669"/>
    <property type="project" value="UniProtKB-SubCell"/>
</dbReference>
<evidence type="ECO:0000313" key="6">
    <source>
        <dbReference type="EMBL" id="MCC2242705.1"/>
    </source>
</evidence>
<organism evidence="6 7">
    <name type="scientific">Roseburia amylophila</name>
    <dbReference type="NCBI Taxonomy" id="2981794"/>
    <lineage>
        <taxon>Bacteria</taxon>
        <taxon>Bacillati</taxon>
        <taxon>Bacillota</taxon>
        <taxon>Clostridia</taxon>
        <taxon>Lachnospirales</taxon>
        <taxon>Lachnospiraceae</taxon>
        <taxon>Roseburia</taxon>
    </lineage>
</organism>
<dbReference type="Pfam" id="PF06429">
    <property type="entry name" value="Flg_bbr_C"/>
    <property type="match status" value="1"/>
</dbReference>
<dbReference type="Pfam" id="PF00460">
    <property type="entry name" value="Flg_bb_rod"/>
    <property type="match status" value="1"/>
</dbReference>
<dbReference type="PANTHER" id="PTHR30435:SF19">
    <property type="entry name" value="FLAGELLAR BASAL-BODY ROD PROTEIN FLGG"/>
    <property type="match status" value="1"/>
</dbReference>
<reference evidence="6" key="1">
    <citation type="submission" date="2021-10" db="EMBL/GenBank/DDBJ databases">
        <title>Anaerobic single-cell dispensing facilitates the cultivation of human gut bacteria.</title>
        <authorList>
            <person name="Afrizal A."/>
        </authorList>
    </citation>
    <scope>NUCLEOTIDE SEQUENCE</scope>
    <source>
        <strain evidence="6">CLA-AA-H204</strain>
    </source>
</reference>
<feature type="domain" description="Flagellar hook protein FlgE/F/G-like D1" evidence="5">
    <location>
        <begin position="95"/>
        <end position="172"/>
    </location>
</feature>
<dbReference type="RefSeq" id="WP_117698444.1">
    <property type="nucleotide sequence ID" value="NZ_JAJEQW010000011.1"/>
</dbReference>
<evidence type="ECO:0000259" key="3">
    <source>
        <dbReference type="Pfam" id="PF00460"/>
    </source>
</evidence>
<feature type="domain" description="Flagellar basal-body/hook protein C-terminal" evidence="4">
    <location>
        <begin position="218"/>
        <end position="261"/>
    </location>
</feature>
<comment type="caution">
    <text evidence="6">The sequence shown here is derived from an EMBL/GenBank/DDBJ whole genome shotgun (WGS) entry which is preliminary data.</text>
</comment>
<evidence type="ECO:0000259" key="5">
    <source>
        <dbReference type="Pfam" id="PF22692"/>
    </source>
</evidence>
<proteinExistence type="inferred from homology"/>
<feature type="domain" description="Flagellar basal body rod protein N-terminal" evidence="3">
    <location>
        <begin position="5"/>
        <end position="35"/>
    </location>
</feature>
<accession>A0AAW4WD26</accession>
<dbReference type="PROSITE" id="PS00588">
    <property type="entry name" value="FLAGELLA_BB_ROD"/>
    <property type="match status" value="1"/>
</dbReference>